<comment type="similarity">
    <text evidence="1">Belongs to the GSP E family.</text>
</comment>
<dbReference type="InterPro" id="IPR050921">
    <property type="entry name" value="T4SS_GSP_E_ATPase"/>
</dbReference>
<feature type="domain" description="Bacterial type II secretion system protein E" evidence="2">
    <location>
        <begin position="84"/>
        <end position="356"/>
    </location>
</feature>
<reference evidence="3" key="1">
    <citation type="journal article" date="2014" name="Front. Microbiol.">
        <title>High frequency of phylogenetically diverse reductive dehalogenase-homologous genes in deep subseafloor sedimentary metagenomes.</title>
        <authorList>
            <person name="Kawai M."/>
            <person name="Futagami T."/>
            <person name="Toyoda A."/>
            <person name="Takaki Y."/>
            <person name="Nishi S."/>
            <person name="Hori S."/>
            <person name="Arai W."/>
            <person name="Tsubouchi T."/>
            <person name="Morono Y."/>
            <person name="Uchiyama I."/>
            <person name="Ito T."/>
            <person name="Fujiyama A."/>
            <person name="Inagaki F."/>
            <person name="Takami H."/>
        </authorList>
    </citation>
    <scope>NUCLEOTIDE SEQUENCE</scope>
    <source>
        <strain evidence="3">Expedition CK06-06</strain>
    </source>
</reference>
<dbReference type="Pfam" id="PF00437">
    <property type="entry name" value="T2SSE"/>
    <property type="match status" value="1"/>
</dbReference>
<dbReference type="CDD" id="cd01130">
    <property type="entry name" value="VirB11-like_ATPase"/>
    <property type="match status" value="1"/>
</dbReference>
<evidence type="ECO:0000259" key="2">
    <source>
        <dbReference type="Pfam" id="PF00437"/>
    </source>
</evidence>
<dbReference type="SUPFAM" id="SSF52540">
    <property type="entry name" value="P-loop containing nucleoside triphosphate hydrolases"/>
    <property type="match status" value="1"/>
</dbReference>
<protein>
    <recommendedName>
        <fullName evidence="2">Bacterial type II secretion system protein E domain-containing protein</fullName>
    </recommendedName>
</protein>
<dbReference type="Gene3D" id="3.30.450.380">
    <property type="match status" value="1"/>
</dbReference>
<organism evidence="3">
    <name type="scientific">marine sediment metagenome</name>
    <dbReference type="NCBI Taxonomy" id="412755"/>
    <lineage>
        <taxon>unclassified sequences</taxon>
        <taxon>metagenomes</taxon>
        <taxon>ecological metagenomes</taxon>
    </lineage>
</organism>
<gene>
    <name evidence="3" type="ORF">S01H4_05202</name>
</gene>
<dbReference type="PANTHER" id="PTHR30486">
    <property type="entry name" value="TWITCHING MOTILITY PROTEIN PILT"/>
    <property type="match status" value="1"/>
</dbReference>
<comment type="caution">
    <text evidence="3">The sequence shown here is derived from an EMBL/GenBank/DDBJ whole genome shotgun (WGS) entry which is preliminary data.</text>
</comment>
<dbReference type="Gene3D" id="3.40.50.300">
    <property type="entry name" value="P-loop containing nucleotide triphosphate hydrolases"/>
    <property type="match status" value="1"/>
</dbReference>
<dbReference type="EMBL" id="BART01001484">
    <property type="protein sequence ID" value="GAG69735.1"/>
    <property type="molecule type" value="Genomic_DNA"/>
</dbReference>
<evidence type="ECO:0000256" key="1">
    <source>
        <dbReference type="ARBA" id="ARBA00006611"/>
    </source>
</evidence>
<evidence type="ECO:0000313" key="3">
    <source>
        <dbReference type="EMBL" id="GAG69735.1"/>
    </source>
</evidence>
<dbReference type="GO" id="GO:0016887">
    <property type="term" value="F:ATP hydrolysis activity"/>
    <property type="evidence" value="ECO:0007669"/>
    <property type="project" value="InterPro"/>
</dbReference>
<accession>X0ZJB2</accession>
<dbReference type="InterPro" id="IPR027417">
    <property type="entry name" value="P-loop_NTPase"/>
</dbReference>
<name>X0ZJB2_9ZZZZ</name>
<dbReference type="AlphaFoldDB" id="X0ZJB2"/>
<sequence>MLRDRLCDQNKLTKDDEKEIISLVKKKIKNDDFFVNSSFFSRDDFKGKLYLLLKDEIEKKYPYSDFDIEDNLINKALSEIFGLGILEKFLQDRMVTDIFIQDNEMIIIKNGIKEYLGAVFNSLDEVYLIIDRIKSNTGKTVDQRVPFLNTELYDGSRCSIVIPPVSDRVYISIRVFNCIDFELEDLLRLNMFNEKDYDILKDLVDKKKNILIAGSMGSGKTTLLNTLAKLIPKSEFINIIQDVPEIRLKEHPFVRMLCTRTKSRESDNEINQDRLVFETLRMKADRIIVGEVRNSMAAYQMLQALNTGHRGSFSTIHADSAFDAFLKLETLAMEYKTNINNYIVKKMISRAIDVILFLDYEKDEDFNICNRRLKEILLVDNNLSKRGDYKLEYL</sequence>
<proteinExistence type="inferred from homology"/>
<dbReference type="PANTHER" id="PTHR30486:SF6">
    <property type="entry name" value="TYPE IV PILUS RETRACTATION ATPASE PILT"/>
    <property type="match status" value="1"/>
</dbReference>
<dbReference type="InterPro" id="IPR001482">
    <property type="entry name" value="T2SS/T4SS_dom"/>
</dbReference>